<accession>V2Y3N9</accession>
<feature type="domain" description="ParB-like N-terminal" evidence="1">
    <location>
        <begin position="38"/>
        <end position="134"/>
    </location>
</feature>
<organism evidence="2 3">
    <name type="scientific">Catonella morbi ATCC 51271</name>
    <dbReference type="NCBI Taxonomy" id="592026"/>
    <lineage>
        <taxon>Bacteria</taxon>
        <taxon>Bacillati</taxon>
        <taxon>Bacillota</taxon>
        <taxon>Clostridia</taxon>
        <taxon>Lachnospirales</taxon>
        <taxon>Lachnospiraceae</taxon>
        <taxon>Catonella</taxon>
    </lineage>
</organism>
<sequence>MKDFGKKLSSTEKLGIDSIFRSGANDTGMSDENEAGTTEVSIYELIPYSRNPFKLYEGERLEEMEKSILRYGILQPILVREIEGSSKYEILAGHNRYNVAKILSETDKRFLKVPVRILRGIDDETAELIVSESNMMQRSLNDLLPSEKAFVIATYYKAEKRQGKRTDLINKVSEILGQENTEEIISGKEKAAIEFNLSPMSIARYSKIDTLDENLKEKLNEGLIDLVAAYNLSFRTADEQSVICKYQEEKKSKIDRKKSLEIKKLSEVTEENLDKIFTKNKSSSDNSIDKTVKKYFPDKNKDEIILILNELLKKYSEEYNTESQNED</sequence>
<evidence type="ECO:0000313" key="3">
    <source>
        <dbReference type="Proteomes" id="UP000018227"/>
    </source>
</evidence>
<proteinExistence type="predicted"/>
<keyword evidence="3" id="KW-1185">Reference proteome</keyword>
<comment type="caution">
    <text evidence="2">The sequence shown here is derived from an EMBL/GenBank/DDBJ whole genome shotgun (WGS) entry which is preliminary data.</text>
</comment>
<dbReference type="EMBL" id="ACIL03000016">
    <property type="protein sequence ID" value="ESL02326.1"/>
    <property type="molecule type" value="Genomic_DNA"/>
</dbReference>
<dbReference type="eggNOG" id="COG1475">
    <property type="taxonomic scope" value="Bacteria"/>
</dbReference>
<dbReference type="Gene3D" id="3.90.1530.10">
    <property type="entry name" value="Conserved hypothetical protein from pyrococcus furiosus pfu- 392566-001, ParB domain"/>
    <property type="match status" value="1"/>
</dbReference>
<gene>
    <name evidence="2" type="ORF">GCWU0000282_002460</name>
</gene>
<dbReference type="Pfam" id="PF02195">
    <property type="entry name" value="ParB_N"/>
    <property type="match status" value="1"/>
</dbReference>
<dbReference type="InterPro" id="IPR036086">
    <property type="entry name" value="ParB/Sulfiredoxin_sf"/>
</dbReference>
<dbReference type="InterPro" id="IPR050336">
    <property type="entry name" value="Chromosome_partition/occlusion"/>
</dbReference>
<dbReference type="PANTHER" id="PTHR33375:SF1">
    <property type="entry name" value="CHROMOSOME-PARTITIONING PROTEIN PARB-RELATED"/>
    <property type="match status" value="1"/>
</dbReference>
<dbReference type="GO" id="GO:0007059">
    <property type="term" value="P:chromosome segregation"/>
    <property type="evidence" value="ECO:0007669"/>
    <property type="project" value="TreeGrafter"/>
</dbReference>
<protein>
    <submittedName>
        <fullName evidence="2">ParB-like protein</fullName>
    </submittedName>
</protein>
<name>V2Y3N9_9FIRM</name>
<dbReference type="AlphaFoldDB" id="V2Y3N9"/>
<dbReference type="Proteomes" id="UP000018227">
    <property type="component" value="Unassembled WGS sequence"/>
</dbReference>
<evidence type="ECO:0000313" key="2">
    <source>
        <dbReference type="EMBL" id="ESL02326.1"/>
    </source>
</evidence>
<dbReference type="RefSeq" id="WP_023355320.1">
    <property type="nucleotide sequence ID" value="NZ_KI535369.1"/>
</dbReference>
<dbReference type="STRING" id="592026.GCWU0000282_002460"/>
<dbReference type="PANTHER" id="PTHR33375">
    <property type="entry name" value="CHROMOSOME-PARTITIONING PROTEIN PARB-RELATED"/>
    <property type="match status" value="1"/>
</dbReference>
<dbReference type="CDD" id="cd16408">
    <property type="entry name" value="ParB_N_like"/>
    <property type="match status" value="1"/>
</dbReference>
<dbReference type="OrthoDB" id="1662300at2"/>
<dbReference type="SMART" id="SM00470">
    <property type="entry name" value="ParB"/>
    <property type="match status" value="1"/>
</dbReference>
<dbReference type="SUPFAM" id="SSF110849">
    <property type="entry name" value="ParB/Sulfiredoxin"/>
    <property type="match status" value="1"/>
</dbReference>
<dbReference type="GO" id="GO:0005694">
    <property type="term" value="C:chromosome"/>
    <property type="evidence" value="ECO:0007669"/>
    <property type="project" value="TreeGrafter"/>
</dbReference>
<dbReference type="HOGENOM" id="CLU_023853_5_0_9"/>
<evidence type="ECO:0000259" key="1">
    <source>
        <dbReference type="SMART" id="SM00470"/>
    </source>
</evidence>
<dbReference type="InterPro" id="IPR003115">
    <property type="entry name" value="ParB_N"/>
</dbReference>
<reference evidence="2 3" key="1">
    <citation type="submission" date="2013-06" db="EMBL/GenBank/DDBJ databases">
        <authorList>
            <person name="Weinstock G."/>
            <person name="Sodergren E."/>
            <person name="Clifton S."/>
            <person name="Fulton L."/>
            <person name="Fulton B."/>
            <person name="Courtney L."/>
            <person name="Fronick C."/>
            <person name="Harrison M."/>
            <person name="Strong C."/>
            <person name="Farmer C."/>
            <person name="Delahaunty K."/>
            <person name="Markovic C."/>
            <person name="Hall O."/>
            <person name="Minx P."/>
            <person name="Tomlinson C."/>
            <person name="Mitreva M."/>
            <person name="Nelson J."/>
            <person name="Hou S."/>
            <person name="Wollam A."/>
            <person name="Pepin K.H."/>
            <person name="Johnson M."/>
            <person name="Bhonagiri V."/>
            <person name="Nash W.E."/>
            <person name="Warren W."/>
            <person name="Chinwalla A."/>
            <person name="Mardis E.R."/>
            <person name="Wilson R.K."/>
        </authorList>
    </citation>
    <scope>NUCLEOTIDE SEQUENCE [LARGE SCALE GENOMIC DNA]</scope>
    <source>
        <strain evidence="2 3">ATCC 51271</strain>
    </source>
</reference>